<gene>
    <name evidence="2" type="ORF">R1sor_015603</name>
</gene>
<evidence type="ECO:0000313" key="2">
    <source>
        <dbReference type="EMBL" id="KAL3689294.1"/>
    </source>
</evidence>
<evidence type="ECO:0000256" key="1">
    <source>
        <dbReference type="SAM" id="Coils"/>
    </source>
</evidence>
<dbReference type="EMBL" id="JBJQOH010000004">
    <property type="protein sequence ID" value="KAL3689294.1"/>
    <property type="molecule type" value="Genomic_DNA"/>
</dbReference>
<name>A0ABD3HFP9_9MARC</name>
<protein>
    <recommendedName>
        <fullName evidence="4">Gag protein</fullName>
    </recommendedName>
</protein>
<reference evidence="2 3" key="1">
    <citation type="submission" date="2024-09" db="EMBL/GenBank/DDBJ databases">
        <title>Chromosome-scale assembly of Riccia sorocarpa.</title>
        <authorList>
            <person name="Paukszto L."/>
        </authorList>
    </citation>
    <scope>NUCLEOTIDE SEQUENCE [LARGE SCALE GENOMIC DNA]</scope>
    <source>
        <strain evidence="2">LP-2024</strain>
        <tissue evidence="2">Aerial parts of the thallus</tissue>
    </source>
</reference>
<evidence type="ECO:0008006" key="4">
    <source>
        <dbReference type="Google" id="ProtNLM"/>
    </source>
</evidence>
<comment type="caution">
    <text evidence="2">The sequence shown here is derived from an EMBL/GenBank/DDBJ whole genome shotgun (WGS) entry which is preliminary data.</text>
</comment>
<keyword evidence="3" id="KW-1185">Reference proteome</keyword>
<dbReference type="Proteomes" id="UP001633002">
    <property type="component" value="Unassembled WGS sequence"/>
</dbReference>
<dbReference type="AlphaFoldDB" id="A0ABD3HFP9"/>
<feature type="coiled-coil region" evidence="1">
    <location>
        <begin position="354"/>
        <end position="381"/>
    </location>
</feature>
<evidence type="ECO:0000313" key="3">
    <source>
        <dbReference type="Proteomes" id="UP001633002"/>
    </source>
</evidence>
<accession>A0ABD3HFP9</accession>
<keyword evidence="1" id="KW-0175">Coiled coil</keyword>
<organism evidence="2 3">
    <name type="scientific">Riccia sorocarpa</name>
    <dbReference type="NCBI Taxonomy" id="122646"/>
    <lineage>
        <taxon>Eukaryota</taxon>
        <taxon>Viridiplantae</taxon>
        <taxon>Streptophyta</taxon>
        <taxon>Embryophyta</taxon>
        <taxon>Marchantiophyta</taxon>
        <taxon>Marchantiopsida</taxon>
        <taxon>Marchantiidae</taxon>
        <taxon>Marchantiales</taxon>
        <taxon>Ricciaceae</taxon>
        <taxon>Riccia</taxon>
    </lineage>
</organism>
<sequence length="546" mass="59151">MVSSSSVGTSGGVGATGGAGAGIGATGATGMAGIASGAGVAGTGGGVGAGTSTASTFASTPTTTASGVVPPPTDMIGVLQSLATLIRAQPTGEMRSTKALESCVHKMGRFVGRKVSLYLREYRCAMEMYLVSDTETIANFELVSEHELRDRIREIACRYLTILGGWESFERAMREEYLDEDSDRITRRIFLDWIETQPGRTLGLSELKREFERRYSQLPLRERLTLDTRRTELFLRAADDVSTDRLCFMLADRAAEGDITSDWLGVDEAVFVLTKQRRAVGVHYVAPADFPRVVEPRVEFSPRVVPHVPLMAPPIAPATMPVQPRPEMVPQQPIAAPLPVAIPVAAPRQQPAGTRDQQNAIDDLTRQLRELRVEVVGLRQGPHVPAVVAPARPRDGPRRCIWCDSVDHMRAECTELVAAVHDRVVHYQDGRLHLIAIVPPVVVAAPVPARDVVSLPEANVFAGQTIPASSGCSSGSSTASSKVSVEVLRRGAETIRRATGWNDFVDVNTIHAFLDNKKHVTWEDAIVEEKRRRDEAEMDTGPSDAA</sequence>
<proteinExistence type="predicted"/>